<feature type="repeat" description="TPR" evidence="3">
    <location>
        <begin position="577"/>
        <end position="610"/>
    </location>
</feature>
<protein>
    <submittedName>
        <fullName evidence="4">Tetratricopeptide repeat protein</fullName>
    </submittedName>
</protein>
<feature type="repeat" description="TPR" evidence="3">
    <location>
        <begin position="543"/>
        <end position="576"/>
    </location>
</feature>
<dbReference type="AlphaFoldDB" id="A0A399SSP8"/>
<gene>
    <name evidence="4" type="ORF">D1614_19230</name>
</gene>
<keyword evidence="2 3" id="KW-0802">TPR repeat</keyword>
<dbReference type="InterPro" id="IPR050498">
    <property type="entry name" value="Ycf3"/>
</dbReference>
<accession>A0A399SSP8</accession>
<feature type="repeat" description="TPR" evidence="3">
    <location>
        <begin position="679"/>
        <end position="712"/>
    </location>
</feature>
<dbReference type="Pfam" id="PF13414">
    <property type="entry name" value="TPR_11"/>
    <property type="match status" value="1"/>
</dbReference>
<keyword evidence="5" id="KW-1185">Reference proteome</keyword>
<dbReference type="Pfam" id="PF13181">
    <property type="entry name" value="TPR_8"/>
    <property type="match status" value="1"/>
</dbReference>
<dbReference type="InterPro" id="IPR011990">
    <property type="entry name" value="TPR-like_helical_dom_sf"/>
</dbReference>
<keyword evidence="1" id="KW-0677">Repeat</keyword>
<dbReference type="PANTHER" id="PTHR44858:SF1">
    <property type="entry name" value="UDP-N-ACETYLGLUCOSAMINE--PEPTIDE N-ACETYLGLUCOSAMINYLTRANSFERASE SPINDLY-RELATED"/>
    <property type="match status" value="1"/>
</dbReference>
<evidence type="ECO:0000256" key="2">
    <source>
        <dbReference type="ARBA" id="ARBA00022803"/>
    </source>
</evidence>
<sequence length="824" mass="92365">MRRRLFSNSNVFIIALILFASCTGKEYLSEIVLVNPKAETLFPADFISPTFTWEDPNLNAKFWQLSLKVEETEILSVACNRQQKWKASPEEWEALKIRSANKVITLRIAGLSDTINQQTVSQTQVNFSFSVDSVAAPIFYRSVPLPFKHAREHLNEIEWKLGYVDSEEKPYTVIENLPVCGNCHSFSADGSTIAMDVDARDEKGAYAIANFSEDTELGSEDIINWADFQNGEFTYGLLSALSPDGRYAISTLKDAEIFVDVDNFEYSQLFFPIKGILAWYDRNTKKMAELPGASDTIWVNSNPTWSPDGKYIYFSRARARHFDESGIMHGSKAVDQARYQVFLNNFLERKDLVKFDIYRVPFNQGKGGVAEPVAGASGNNRSNYFPKVSPDGKWVVFTQAESFMLLQKDSKLCIVSADGGKARMLNCNSDNMNSWHSWSPNGKWLVFASKANGPFTQLYLTHIDENGNDSPAVLLENFMFPNHVANIPEFVNTTNRRQYSIEPTFLESDEFALRAGEIKNKAGDFEGALTDLNRAVKLVPGNADAWHKRGDVKMKLGITKEAFADFDKAIALNPNKSDFWISRGVANSDLQKHTCAIEDLQQAVKTDPNSFLSYNNLGFAFSRAGNFEAAMSNYNKALKLNPASYLTFVNIGIIEARKGNMDIALQYFEKAIDGDPALATAYAARAKAKEQMGDIEAAMDDYLKAFRLDPGNTGLAFSLSMLKYKNKDINGALEVLNEIKRKRGSQLQAYELSARFYIELNQFTRAREEINIVLEKTPGNGAAVFLSGIIFQRSGEAAKACEEFHRAYSLGYNDAKEAIAKYCR</sequence>
<dbReference type="SUPFAM" id="SSF82171">
    <property type="entry name" value="DPP6 N-terminal domain-like"/>
    <property type="match status" value="1"/>
</dbReference>
<dbReference type="SUPFAM" id="SSF48452">
    <property type="entry name" value="TPR-like"/>
    <property type="match status" value="2"/>
</dbReference>
<evidence type="ECO:0000256" key="1">
    <source>
        <dbReference type="ARBA" id="ARBA00022737"/>
    </source>
</evidence>
<dbReference type="Gene3D" id="1.25.40.10">
    <property type="entry name" value="Tetratricopeptide repeat domain"/>
    <property type="match status" value="2"/>
</dbReference>
<evidence type="ECO:0000313" key="5">
    <source>
        <dbReference type="Proteomes" id="UP000265926"/>
    </source>
</evidence>
<feature type="repeat" description="TPR" evidence="3">
    <location>
        <begin position="645"/>
        <end position="678"/>
    </location>
</feature>
<dbReference type="PROSITE" id="PS50005">
    <property type="entry name" value="TPR"/>
    <property type="match status" value="6"/>
</dbReference>
<dbReference type="SMART" id="SM00028">
    <property type="entry name" value="TPR"/>
    <property type="match status" value="7"/>
</dbReference>
<comment type="caution">
    <text evidence="4">The sequence shown here is derived from an EMBL/GenBank/DDBJ whole genome shotgun (WGS) entry which is preliminary data.</text>
</comment>
<dbReference type="Proteomes" id="UP000265926">
    <property type="component" value="Unassembled WGS sequence"/>
</dbReference>
<dbReference type="Gene3D" id="2.120.10.30">
    <property type="entry name" value="TolB, C-terminal domain"/>
    <property type="match status" value="2"/>
</dbReference>
<name>A0A399SSP8_9BACT</name>
<organism evidence="4 5">
    <name type="scientific">Maribellus luteus</name>
    <dbReference type="NCBI Taxonomy" id="2305463"/>
    <lineage>
        <taxon>Bacteria</taxon>
        <taxon>Pseudomonadati</taxon>
        <taxon>Bacteroidota</taxon>
        <taxon>Bacteroidia</taxon>
        <taxon>Marinilabiliales</taxon>
        <taxon>Prolixibacteraceae</taxon>
        <taxon>Maribellus</taxon>
    </lineage>
</organism>
<evidence type="ECO:0000313" key="4">
    <source>
        <dbReference type="EMBL" id="RIJ46338.1"/>
    </source>
</evidence>
<dbReference type="InterPro" id="IPR011659">
    <property type="entry name" value="WD40"/>
</dbReference>
<dbReference type="InterPro" id="IPR011042">
    <property type="entry name" value="6-blade_b-propeller_TolB-like"/>
</dbReference>
<dbReference type="OrthoDB" id="9815657at2"/>
<dbReference type="Pfam" id="PF00515">
    <property type="entry name" value="TPR_1"/>
    <property type="match status" value="1"/>
</dbReference>
<evidence type="ECO:0000256" key="3">
    <source>
        <dbReference type="PROSITE-ProRule" id="PRU00339"/>
    </source>
</evidence>
<dbReference type="InterPro" id="IPR019734">
    <property type="entry name" value="TPR_rpt"/>
</dbReference>
<dbReference type="PROSITE" id="PS50293">
    <property type="entry name" value="TPR_REGION"/>
    <property type="match status" value="1"/>
</dbReference>
<proteinExistence type="predicted"/>
<feature type="repeat" description="TPR" evidence="3">
    <location>
        <begin position="611"/>
        <end position="644"/>
    </location>
</feature>
<dbReference type="PROSITE" id="PS51257">
    <property type="entry name" value="PROKAR_LIPOPROTEIN"/>
    <property type="match status" value="1"/>
</dbReference>
<dbReference type="EMBL" id="QWGR01000015">
    <property type="protein sequence ID" value="RIJ46338.1"/>
    <property type="molecule type" value="Genomic_DNA"/>
</dbReference>
<reference evidence="4 5" key="1">
    <citation type="submission" date="2018-08" db="EMBL/GenBank/DDBJ databases">
        <title>Pallidiluteibacterium maritimus gen. nov., sp. nov., isolated from coastal sediment.</title>
        <authorList>
            <person name="Zhou L.Y."/>
        </authorList>
    </citation>
    <scope>NUCLEOTIDE SEQUENCE [LARGE SCALE GENOMIC DNA]</scope>
    <source>
        <strain evidence="4 5">XSD2</strain>
    </source>
</reference>
<dbReference type="PANTHER" id="PTHR44858">
    <property type="entry name" value="TETRATRICOPEPTIDE REPEAT PROTEIN 6"/>
    <property type="match status" value="1"/>
</dbReference>
<feature type="repeat" description="TPR" evidence="3">
    <location>
        <begin position="509"/>
        <end position="542"/>
    </location>
</feature>
<dbReference type="Pfam" id="PF07676">
    <property type="entry name" value="PD40"/>
    <property type="match status" value="2"/>
</dbReference>
<dbReference type="RefSeq" id="WP_119439612.1">
    <property type="nucleotide sequence ID" value="NZ_QWGR01000015.1"/>
</dbReference>